<comment type="caution">
    <text evidence="1">The sequence shown here is derived from an EMBL/GenBank/DDBJ whole genome shotgun (WGS) entry which is preliminary data.</text>
</comment>
<dbReference type="Proteomes" id="UP001454036">
    <property type="component" value="Unassembled WGS sequence"/>
</dbReference>
<sequence>MPPSRNESSMRKNKKRIRSDDNLNIIKEAASIIGHEISKASLEFNKAIGVETATSDKRQQINFELKKIGSLSHWIELSLDENDREVMVMGILGEKF</sequence>
<reference evidence="1 2" key="1">
    <citation type="submission" date="2024-01" db="EMBL/GenBank/DDBJ databases">
        <title>The complete chloroplast genome sequence of Lithospermum erythrorhizon: insights into the phylogenetic relationship among Boraginaceae species and the maternal lineages of purple gromwells.</title>
        <authorList>
            <person name="Okada T."/>
            <person name="Watanabe K."/>
        </authorList>
    </citation>
    <scope>NUCLEOTIDE SEQUENCE [LARGE SCALE GENOMIC DNA]</scope>
</reference>
<protein>
    <submittedName>
        <fullName evidence="1">Uncharacterized protein</fullName>
    </submittedName>
</protein>
<dbReference type="EMBL" id="BAABME010012605">
    <property type="protein sequence ID" value="GAA0185317.1"/>
    <property type="molecule type" value="Genomic_DNA"/>
</dbReference>
<organism evidence="1 2">
    <name type="scientific">Lithospermum erythrorhizon</name>
    <name type="common">Purple gromwell</name>
    <name type="synonym">Lithospermum officinale var. erythrorhizon</name>
    <dbReference type="NCBI Taxonomy" id="34254"/>
    <lineage>
        <taxon>Eukaryota</taxon>
        <taxon>Viridiplantae</taxon>
        <taxon>Streptophyta</taxon>
        <taxon>Embryophyta</taxon>
        <taxon>Tracheophyta</taxon>
        <taxon>Spermatophyta</taxon>
        <taxon>Magnoliopsida</taxon>
        <taxon>eudicotyledons</taxon>
        <taxon>Gunneridae</taxon>
        <taxon>Pentapetalae</taxon>
        <taxon>asterids</taxon>
        <taxon>lamiids</taxon>
        <taxon>Boraginales</taxon>
        <taxon>Boraginaceae</taxon>
        <taxon>Boraginoideae</taxon>
        <taxon>Lithospermeae</taxon>
        <taxon>Lithospermum</taxon>
    </lineage>
</organism>
<proteinExistence type="predicted"/>
<name>A0AAV3RVN6_LITER</name>
<dbReference type="AlphaFoldDB" id="A0AAV3RVN6"/>
<evidence type="ECO:0000313" key="1">
    <source>
        <dbReference type="EMBL" id="GAA0185317.1"/>
    </source>
</evidence>
<evidence type="ECO:0000313" key="2">
    <source>
        <dbReference type="Proteomes" id="UP001454036"/>
    </source>
</evidence>
<keyword evidence="2" id="KW-1185">Reference proteome</keyword>
<gene>
    <name evidence="1" type="ORF">LIER_32605</name>
</gene>
<accession>A0AAV3RVN6</accession>